<dbReference type="Proteomes" id="UP000272503">
    <property type="component" value="Unassembled WGS sequence"/>
</dbReference>
<evidence type="ECO:0000313" key="2">
    <source>
        <dbReference type="EMBL" id="RLP75555.1"/>
    </source>
</evidence>
<gene>
    <name evidence="2" type="ORF">D9V32_08750</name>
</gene>
<dbReference type="AlphaFoldDB" id="A0A3L7A673"/>
<sequence>MMTDNSLQAFIDESSANRSGNRQEYLIGAALVATKALEVSRDLVRPLLLPGQVKLHWTDENERRRDAIITRILELNQVSVVVAHLDAPQRKNERFRRKCLETLYYEFQEMSINTLTLESRTGPQDNQDITHVRGLQSRGLVEMRTSESLAPEQDERS</sequence>
<feature type="compositionally biased region" description="Polar residues" evidence="1">
    <location>
        <begin position="119"/>
        <end position="129"/>
    </location>
</feature>
<protein>
    <recommendedName>
        <fullName evidence="4">DUF3800 domain-containing protein</fullName>
    </recommendedName>
</protein>
<evidence type="ECO:0000256" key="1">
    <source>
        <dbReference type="SAM" id="MobiDB-lite"/>
    </source>
</evidence>
<comment type="caution">
    <text evidence="2">The sequence shown here is derived from an EMBL/GenBank/DDBJ whole genome shotgun (WGS) entry which is preliminary data.</text>
</comment>
<dbReference type="EMBL" id="RCUX01000006">
    <property type="protein sequence ID" value="RLP75555.1"/>
    <property type="molecule type" value="Genomic_DNA"/>
</dbReference>
<keyword evidence="3" id="KW-1185">Reference proteome</keyword>
<dbReference type="OrthoDB" id="3255134at2"/>
<feature type="region of interest" description="Disordered" evidence="1">
    <location>
        <begin position="119"/>
        <end position="157"/>
    </location>
</feature>
<evidence type="ECO:0000313" key="3">
    <source>
        <dbReference type="Proteomes" id="UP000272503"/>
    </source>
</evidence>
<dbReference type="RefSeq" id="WP_121648526.1">
    <property type="nucleotide sequence ID" value="NZ_RCUX01000006.1"/>
</dbReference>
<reference evidence="2 3" key="1">
    <citation type="submission" date="2018-10" db="EMBL/GenBank/DDBJ databases">
        <authorList>
            <person name="Li J."/>
        </authorList>
    </citation>
    <scope>NUCLEOTIDE SEQUENCE [LARGE SCALE GENOMIC DNA]</scope>
    <source>
        <strain evidence="2 3">IF 016277</strain>
    </source>
</reference>
<evidence type="ECO:0008006" key="4">
    <source>
        <dbReference type="Google" id="ProtNLM"/>
    </source>
</evidence>
<name>A0A3L7A673_9MICO</name>
<proteinExistence type="predicted"/>
<accession>A0A3L7A673</accession>
<organism evidence="2 3">
    <name type="scientific">Mycetocola tolaasinivorans</name>
    <dbReference type="NCBI Taxonomy" id="76635"/>
    <lineage>
        <taxon>Bacteria</taxon>
        <taxon>Bacillati</taxon>
        <taxon>Actinomycetota</taxon>
        <taxon>Actinomycetes</taxon>
        <taxon>Micrococcales</taxon>
        <taxon>Microbacteriaceae</taxon>
        <taxon>Mycetocola</taxon>
    </lineage>
</organism>